<reference evidence="1 2" key="1">
    <citation type="submission" date="2024-06" db="EMBL/GenBank/DDBJ databases">
        <title>The Natural Products Discovery Center: Release of the First 8490 Sequenced Strains for Exploring Actinobacteria Biosynthetic Diversity.</title>
        <authorList>
            <person name="Kalkreuter E."/>
            <person name="Kautsar S.A."/>
            <person name="Yang D."/>
            <person name="Bader C.D."/>
            <person name="Teijaro C.N."/>
            <person name="Fluegel L."/>
            <person name="Davis C.M."/>
            <person name="Simpson J.R."/>
            <person name="Lauterbach L."/>
            <person name="Steele A.D."/>
            <person name="Gui C."/>
            <person name="Meng S."/>
            <person name="Li G."/>
            <person name="Viehrig K."/>
            <person name="Ye F."/>
            <person name="Su P."/>
            <person name="Kiefer A.F."/>
            <person name="Nichols A."/>
            <person name="Cepeda A.J."/>
            <person name="Yan W."/>
            <person name="Fan B."/>
            <person name="Jiang Y."/>
            <person name="Adhikari A."/>
            <person name="Zheng C.-J."/>
            <person name="Schuster L."/>
            <person name="Cowan T.M."/>
            <person name="Smanski M.J."/>
            <person name="Chevrette M.G."/>
            <person name="De Carvalho L.P.S."/>
            <person name="Shen B."/>
        </authorList>
    </citation>
    <scope>NUCLEOTIDE SEQUENCE [LARGE SCALE GENOMIC DNA]</scope>
    <source>
        <strain evidence="1 2">NPDC048946</strain>
    </source>
</reference>
<comment type="caution">
    <text evidence="1">The sequence shown here is derived from an EMBL/GenBank/DDBJ whole genome shotgun (WGS) entry which is preliminary data.</text>
</comment>
<dbReference type="Gene3D" id="3.40.50.1000">
    <property type="entry name" value="HAD superfamily/HAD-like"/>
    <property type="match status" value="1"/>
</dbReference>
<gene>
    <name evidence="1" type="ORF">AB0C36_18595</name>
</gene>
<dbReference type="InterPro" id="IPR023214">
    <property type="entry name" value="HAD_sf"/>
</dbReference>
<dbReference type="SUPFAM" id="SSF56784">
    <property type="entry name" value="HAD-like"/>
    <property type="match status" value="1"/>
</dbReference>
<dbReference type="EMBL" id="JBEZFP010000044">
    <property type="protein sequence ID" value="MEU8135519.1"/>
    <property type="molecule type" value="Genomic_DNA"/>
</dbReference>
<dbReference type="InterPro" id="IPR006439">
    <property type="entry name" value="HAD-SF_hydro_IA"/>
</dbReference>
<protein>
    <submittedName>
        <fullName evidence="1">HAD-IA family hydrolase</fullName>
    </submittedName>
</protein>
<keyword evidence="2" id="KW-1185">Reference proteome</keyword>
<accession>A0ABV3DK32</accession>
<dbReference type="NCBIfam" id="TIGR01509">
    <property type="entry name" value="HAD-SF-IA-v3"/>
    <property type="match status" value="1"/>
</dbReference>
<dbReference type="Proteomes" id="UP001551482">
    <property type="component" value="Unassembled WGS sequence"/>
</dbReference>
<name>A0ABV3DK32_9ACTN</name>
<sequence>MPLALLSNAPASCGKAFAAQPWAKYFRHLVVSADHATAKPDAEMWRVLAERLGARTSDCRFLDDREDNVAGATAAGLVAHRWTGVTPARAWLVEQGVLRA</sequence>
<dbReference type="RefSeq" id="WP_358355336.1">
    <property type="nucleotide sequence ID" value="NZ_JBEZFP010000044.1"/>
</dbReference>
<keyword evidence="1" id="KW-0378">Hydrolase</keyword>
<dbReference type="GO" id="GO:0016787">
    <property type="term" value="F:hydrolase activity"/>
    <property type="evidence" value="ECO:0007669"/>
    <property type="project" value="UniProtKB-KW"/>
</dbReference>
<organism evidence="1 2">
    <name type="scientific">Streptodolium elevatio</name>
    <dbReference type="NCBI Taxonomy" id="3157996"/>
    <lineage>
        <taxon>Bacteria</taxon>
        <taxon>Bacillati</taxon>
        <taxon>Actinomycetota</taxon>
        <taxon>Actinomycetes</taxon>
        <taxon>Kitasatosporales</taxon>
        <taxon>Streptomycetaceae</taxon>
        <taxon>Streptodolium</taxon>
    </lineage>
</organism>
<evidence type="ECO:0000313" key="1">
    <source>
        <dbReference type="EMBL" id="MEU8135519.1"/>
    </source>
</evidence>
<dbReference type="InterPro" id="IPR036412">
    <property type="entry name" value="HAD-like_sf"/>
</dbReference>
<dbReference type="Pfam" id="PF00702">
    <property type="entry name" value="Hydrolase"/>
    <property type="match status" value="1"/>
</dbReference>
<proteinExistence type="predicted"/>
<evidence type="ECO:0000313" key="2">
    <source>
        <dbReference type="Proteomes" id="UP001551482"/>
    </source>
</evidence>